<dbReference type="GO" id="GO:0031411">
    <property type="term" value="C:gas vesicle"/>
    <property type="evidence" value="ECO:0007669"/>
    <property type="project" value="UniProtKB-SubCell"/>
</dbReference>
<organism evidence="4 5">
    <name type="scientific">Tolypothrix tenuis PCC 7101</name>
    <dbReference type="NCBI Taxonomy" id="231146"/>
    <lineage>
        <taxon>Bacteria</taxon>
        <taxon>Bacillati</taxon>
        <taxon>Cyanobacteriota</taxon>
        <taxon>Cyanophyceae</taxon>
        <taxon>Nostocales</taxon>
        <taxon>Tolypothrichaceae</taxon>
        <taxon>Tolypothrix</taxon>
    </lineage>
</organism>
<comment type="similarity">
    <text evidence="3">Belongs to the gas vesicle GvpF/GvpL family.</text>
</comment>
<name>A0A1Z4N4S8_9CYAN</name>
<reference evidence="4 5" key="1">
    <citation type="submission" date="2017-06" db="EMBL/GenBank/DDBJ databases">
        <title>Genome sequencing of cyanobaciteial culture collection at National Institute for Environmental Studies (NIES).</title>
        <authorList>
            <person name="Hirose Y."/>
            <person name="Shimura Y."/>
            <person name="Fujisawa T."/>
            <person name="Nakamura Y."/>
            <person name="Kawachi M."/>
        </authorList>
    </citation>
    <scope>NUCLEOTIDE SEQUENCE [LARGE SCALE GENOMIC DNA]</scope>
    <source>
        <strain evidence="4 5">NIES-37</strain>
    </source>
</reference>
<protein>
    <recommendedName>
        <fullName evidence="6">Gas vesicle protein GvpW</fullName>
    </recommendedName>
</protein>
<dbReference type="AlphaFoldDB" id="A0A1Z4N4S8"/>
<evidence type="ECO:0000313" key="4">
    <source>
        <dbReference type="EMBL" id="BAZ00707.1"/>
    </source>
</evidence>
<accession>A0A1Z4N4S8</accession>
<evidence type="ECO:0000256" key="1">
    <source>
        <dbReference type="ARBA" id="ARBA00022987"/>
    </source>
</evidence>
<dbReference type="Proteomes" id="UP000218785">
    <property type="component" value="Chromosome"/>
</dbReference>
<comment type="subcellular location">
    <subcellularLocation>
        <location evidence="2">Gas vesicle</location>
    </subcellularLocation>
</comment>
<keyword evidence="5" id="KW-1185">Reference proteome</keyword>
<dbReference type="PANTHER" id="PTHR36852">
    <property type="entry name" value="PROTEIN GVPL 2"/>
    <property type="match status" value="1"/>
</dbReference>
<dbReference type="Pfam" id="PF06386">
    <property type="entry name" value="GvpL_GvpF"/>
    <property type="match status" value="1"/>
</dbReference>
<dbReference type="EMBL" id="AP018248">
    <property type="protein sequence ID" value="BAZ00707.1"/>
    <property type="molecule type" value="Genomic_DNA"/>
</dbReference>
<dbReference type="InterPro" id="IPR009430">
    <property type="entry name" value="GvpL/GvpF"/>
</dbReference>
<evidence type="ECO:0000256" key="2">
    <source>
        <dbReference type="ARBA" id="ARBA00035108"/>
    </source>
</evidence>
<evidence type="ECO:0000313" key="5">
    <source>
        <dbReference type="Proteomes" id="UP000218785"/>
    </source>
</evidence>
<dbReference type="KEGG" id="ttq:NIES37_47030"/>
<gene>
    <name evidence="4" type="ORF">NIES37_47030</name>
</gene>
<proteinExistence type="inferred from homology"/>
<dbReference type="PANTHER" id="PTHR36852:SF1">
    <property type="entry name" value="PROTEIN GVPL 2"/>
    <property type="match status" value="1"/>
</dbReference>
<dbReference type="GO" id="GO:0031412">
    <property type="term" value="P:gas vesicle organization"/>
    <property type="evidence" value="ECO:0007669"/>
    <property type="project" value="InterPro"/>
</dbReference>
<dbReference type="RefSeq" id="WP_321206673.1">
    <property type="nucleotide sequence ID" value="NZ_CAWNJS010000001.1"/>
</dbReference>
<evidence type="ECO:0008006" key="6">
    <source>
        <dbReference type="Google" id="ProtNLM"/>
    </source>
</evidence>
<evidence type="ECO:0000256" key="3">
    <source>
        <dbReference type="ARBA" id="ARBA00035643"/>
    </source>
</evidence>
<keyword evidence="1" id="KW-0304">Gas vesicle</keyword>
<sequence>MDALKTNTILTHFDLVARMESLNLYTYAFFNTPDIPLNLPEGNTSQLFLIHGSGISAVVEPGISLESVQNNDEQVIKMVLAHDRIIRELFQQTTILPLRFGTSFASPATLLKHIESHGAEYREKLDYIQGKTEYNLKLLPRIFQEPVKSPVGGGRDYFLAKKQHFENQKAYMIAQAEEKSSLVNLITDIYQSAVIVQDKGEEIRVYFLVNHQDKLLFLEQFLTWQEACPRWDFCLGEGLPPYHFV</sequence>